<reference evidence="2" key="1">
    <citation type="submission" date="2021-02" db="EMBL/GenBank/DDBJ databases">
        <authorList>
            <person name="Dougan E. K."/>
            <person name="Rhodes N."/>
            <person name="Thang M."/>
            <person name="Chan C."/>
        </authorList>
    </citation>
    <scope>NUCLEOTIDE SEQUENCE</scope>
</reference>
<sequence>MATMFAFVTGYADVISMLRYKCFSSMMTGNAIMFGRAIANPGSAFDEGPFYYIVITFAFASGAVLQRVSEHFFPNRGGSTIALPLVVLLVIAEIIELHMPSEPDWTVAGVAHLFGVVASACSTGRMGTHTTMVTGHILSLANHLSNLMLTGSLTAQDTWKALMAVMIL</sequence>
<feature type="transmembrane region" description="Helical" evidence="1">
    <location>
        <begin position="50"/>
        <end position="68"/>
    </location>
</feature>
<keyword evidence="3" id="KW-1185">Reference proteome</keyword>
<gene>
    <name evidence="2" type="ORF">SNEC2469_LOCUS9179</name>
</gene>
<protein>
    <recommendedName>
        <fullName evidence="4">DUF1275 domain-containing protein</fullName>
    </recommendedName>
</protein>
<dbReference type="AlphaFoldDB" id="A0A812PLZ1"/>
<dbReference type="Proteomes" id="UP000601435">
    <property type="component" value="Unassembled WGS sequence"/>
</dbReference>
<dbReference type="Pfam" id="PF06912">
    <property type="entry name" value="DUF1275"/>
    <property type="match status" value="1"/>
</dbReference>
<feature type="transmembrane region" description="Helical" evidence="1">
    <location>
        <begin position="80"/>
        <end position="99"/>
    </location>
</feature>
<evidence type="ECO:0008006" key="4">
    <source>
        <dbReference type="Google" id="ProtNLM"/>
    </source>
</evidence>
<organism evidence="2 3">
    <name type="scientific">Symbiodinium necroappetens</name>
    <dbReference type="NCBI Taxonomy" id="1628268"/>
    <lineage>
        <taxon>Eukaryota</taxon>
        <taxon>Sar</taxon>
        <taxon>Alveolata</taxon>
        <taxon>Dinophyceae</taxon>
        <taxon>Suessiales</taxon>
        <taxon>Symbiodiniaceae</taxon>
        <taxon>Symbiodinium</taxon>
    </lineage>
</organism>
<feature type="non-terminal residue" evidence="2">
    <location>
        <position position="1"/>
    </location>
</feature>
<feature type="transmembrane region" description="Helical" evidence="1">
    <location>
        <begin position="105"/>
        <end position="122"/>
    </location>
</feature>
<keyword evidence="1" id="KW-0472">Membrane</keyword>
<name>A0A812PLZ1_9DINO</name>
<keyword evidence="1" id="KW-1133">Transmembrane helix</keyword>
<accession>A0A812PLZ1</accession>
<evidence type="ECO:0000256" key="1">
    <source>
        <dbReference type="SAM" id="Phobius"/>
    </source>
</evidence>
<evidence type="ECO:0000313" key="2">
    <source>
        <dbReference type="EMBL" id="CAE7352924.1"/>
    </source>
</evidence>
<proteinExistence type="predicted"/>
<dbReference type="EMBL" id="CAJNJA010014912">
    <property type="protein sequence ID" value="CAE7352924.1"/>
    <property type="molecule type" value="Genomic_DNA"/>
</dbReference>
<evidence type="ECO:0000313" key="3">
    <source>
        <dbReference type="Proteomes" id="UP000601435"/>
    </source>
</evidence>
<keyword evidence="1" id="KW-0812">Transmembrane</keyword>
<dbReference type="InterPro" id="IPR010699">
    <property type="entry name" value="DUF1275"/>
</dbReference>
<comment type="caution">
    <text evidence="2">The sequence shown here is derived from an EMBL/GenBank/DDBJ whole genome shotgun (WGS) entry which is preliminary data.</text>
</comment>
<dbReference type="OrthoDB" id="423020at2759"/>